<protein>
    <recommendedName>
        <fullName evidence="3">DUF72 domain-containing protein</fullName>
    </recommendedName>
</protein>
<dbReference type="Proteomes" id="UP000185557">
    <property type="component" value="Unassembled WGS sequence"/>
</dbReference>
<dbReference type="Gene3D" id="3.20.20.410">
    <property type="entry name" value="Protein of unknown function UPF0759"/>
    <property type="match status" value="1"/>
</dbReference>
<evidence type="ECO:0000313" key="2">
    <source>
        <dbReference type="Proteomes" id="UP000185557"/>
    </source>
</evidence>
<dbReference type="RefSeq" id="WP_073609218.1">
    <property type="nucleotide sequence ID" value="NZ_MRCG01000011.1"/>
</dbReference>
<dbReference type="EMBL" id="MRCG01000011">
    <property type="protein sequence ID" value="OKH46792.1"/>
    <property type="molecule type" value="Genomic_DNA"/>
</dbReference>
<dbReference type="InterPro" id="IPR002763">
    <property type="entry name" value="DUF72"/>
</dbReference>
<evidence type="ECO:0000313" key="1">
    <source>
        <dbReference type="EMBL" id="OKH46792.1"/>
    </source>
</evidence>
<evidence type="ECO:0008006" key="3">
    <source>
        <dbReference type="Google" id="ProtNLM"/>
    </source>
</evidence>
<accession>A0A1U7J379</accession>
<reference evidence="1 2" key="1">
    <citation type="submission" date="2016-11" db="EMBL/GenBank/DDBJ databases">
        <title>Draft Genome Sequences of Nine Cyanobacterial Strains from Diverse Habitats.</title>
        <authorList>
            <person name="Zhu T."/>
            <person name="Hou S."/>
            <person name="Lu X."/>
            <person name="Hess W.R."/>
        </authorList>
    </citation>
    <scope>NUCLEOTIDE SEQUENCE [LARGE SCALE GENOMIC DNA]</scope>
    <source>
        <strain evidence="1 2">NIES-30</strain>
    </source>
</reference>
<dbReference type="PANTHER" id="PTHR30348">
    <property type="entry name" value="UNCHARACTERIZED PROTEIN YECE"/>
    <property type="match status" value="1"/>
</dbReference>
<keyword evidence="2" id="KW-1185">Reference proteome</keyword>
<dbReference type="Pfam" id="PF01904">
    <property type="entry name" value="DUF72"/>
    <property type="match status" value="1"/>
</dbReference>
<dbReference type="InterPro" id="IPR036520">
    <property type="entry name" value="UPF0759_sf"/>
</dbReference>
<proteinExistence type="predicted"/>
<dbReference type="AlphaFoldDB" id="A0A1U7J379"/>
<sequence length="298" mass="34066">MAGSYFTGCAVWAFKDWVGSFYPKGSKAGDFLRLYSDRMTAVEGNTTFYSMPDAKTIDRWAVTMPPGFRFCPKLPRAFSHQGKLMPFVEESHRFLQTLMPLGDRLGPLFIQLPPTYSPEQLGDLREFLACWPRQTHPIAVEVRHLDWFAEPHATRLNQMLSSLGVGRVLLDTRPIYDCINTPDDDPQIGSERKKPRVPLQPEVTAPFTIIRYISHPDLAYNQTYFDEWVPRLHQWLEAGTDVYFFAHCPQEARSPAVAREVYHQLQQAGANLPELLWDVAEQQKAEEDNSSAQLSLFG</sequence>
<dbReference type="PANTHER" id="PTHR30348:SF9">
    <property type="entry name" value="UPF0759 PROTEIN YECE"/>
    <property type="match status" value="1"/>
</dbReference>
<organism evidence="1 2">
    <name type="scientific">Phormidium tenue NIES-30</name>
    <dbReference type="NCBI Taxonomy" id="549789"/>
    <lineage>
        <taxon>Bacteria</taxon>
        <taxon>Bacillati</taxon>
        <taxon>Cyanobacteriota</taxon>
        <taxon>Cyanophyceae</taxon>
        <taxon>Oscillatoriophycideae</taxon>
        <taxon>Oscillatoriales</taxon>
        <taxon>Oscillatoriaceae</taxon>
        <taxon>Phormidium</taxon>
    </lineage>
</organism>
<name>A0A1U7J379_9CYAN</name>
<gene>
    <name evidence="1" type="ORF">NIES30_14880</name>
</gene>
<dbReference type="SUPFAM" id="SSF117396">
    <property type="entry name" value="TM1631-like"/>
    <property type="match status" value="1"/>
</dbReference>
<comment type="caution">
    <text evidence="1">The sequence shown here is derived from an EMBL/GenBank/DDBJ whole genome shotgun (WGS) entry which is preliminary data.</text>
</comment>
<dbReference type="OrthoDB" id="9780310at2"/>